<dbReference type="KEGG" id="vg:65066813"/>
<dbReference type="Gene3D" id="1.10.220.50">
    <property type="entry name" value="Bacteriophage T4, Gp59, helicase assembly protein, C-terminal domain"/>
    <property type="match status" value="1"/>
</dbReference>
<evidence type="ECO:0000313" key="3">
    <source>
        <dbReference type="Proteomes" id="UP000224291"/>
    </source>
</evidence>
<dbReference type="InterPro" id="IPR015085">
    <property type="entry name" value="Phage_T4_Gp59_N"/>
</dbReference>
<sequence>MYSRADSHSVLSGAVQAFQEYVGLKLHFNKDLVWRRGMRFNQDESTLLKRKDAMFFRQFADKYPDSEDRIQRYVSALKRDQNAWIGEMLDMENVEYHKQRMRVIGALTYNLRTDIDRLVTYMDENGVDIKKLLKSDGTRPYLITVMSEIEGGISDETLALMEKAFRYCKQETLDPFWEQKAFMLSKYHYWLEIKSDTLDQQLSRLVEAGKA</sequence>
<evidence type="ECO:0000259" key="1">
    <source>
        <dbReference type="Pfam" id="PF08993"/>
    </source>
</evidence>
<proteinExistence type="inferred from homology"/>
<dbReference type="Pfam" id="PF08993">
    <property type="entry name" value="T4_Gp59_N"/>
    <property type="match status" value="1"/>
</dbReference>
<feature type="domain" description="Bacteriophage T4 Gp59 helicase assembly protein N-terminal" evidence="1">
    <location>
        <begin position="18"/>
        <end position="100"/>
    </location>
</feature>
<dbReference type="Gene3D" id="1.10.8.60">
    <property type="match status" value="1"/>
</dbReference>
<dbReference type="SUPFAM" id="SSF48493">
    <property type="entry name" value="gene 59 helicase assembly protein"/>
    <property type="match status" value="1"/>
</dbReference>
<dbReference type="HAMAP" id="MF_04156">
    <property type="entry name" value="HELIC_LOADER_T4"/>
    <property type="match status" value="1"/>
</dbReference>
<dbReference type="EMBL" id="KR560069">
    <property type="protein sequence ID" value="AKO61712.1"/>
    <property type="molecule type" value="Genomic_DNA"/>
</dbReference>
<organism evidence="2 3">
    <name type="scientific">Stenotrophomonas phage IME-SM1</name>
    <dbReference type="NCBI Taxonomy" id="1654717"/>
    <lineage>
        <taxon>Viruses</taxon>
        <taxon>Duplodnaviria</taxon>
        <taxon>Heunggongvirae</taxon>
        <taxon>Uroviricota</taxon>
        <taxon>Caudoviricetes</taxon>
        <taxon>Menderavirus</taxon>
        <taxon>Menderavirus IMESM1</taxon>
    </lineage>
</organism>
<dbReference type="Proteomes" id="UP000224291">
    <property type="component" value="Segment"/>
</dbReference>
<dbReference type="GeneID" id="65066813"/>
<dbReference type="RefSeq" id="YP_010077905.1">
    <property type="nucleotide sequence ID" value="NC_054952.1"/>
</dbReference>
<keyword evidence="3" id="KW-1185">Reference proteome</keyword>
<protein>
    <recommendedName>
        <fullName evidence="1">Bacteriophage T4 Gp59 helicase assembly protein N-terminal domain-containing protein</fullName>
    </recommendedName>
</protein>
<evidence type="ECO:0000313" key="2">
    <source>
        <dbReference type="EMBL" id="AKO61712.1"/>
    </source>
</evidence>
<dbReference type="InterPro" id="IPR008944">
    <property type="entry name" value="Phage_T4_Gp59"/>
</dbReference>
<dbReference type="InterPro" id="IPR023197">
    <property type="entry name" value="Phage_T4_Gp59_dom_sf"/>
</dbReference>
<reference evidence="2 3" key="1">
    <citation type="submission" date="2015-05" db="EMBL/GenBank/DDBJ databases">
        <authorList>
            <person name="Liu X."/>
            <person name="Tong Y."/>
            <person name="Huang Y."/>
            <person name="Fan H."/>
            <person name="An X."/>
            <person name="Mi Z."/>
            <person name="Zhang Z."/>
        </authorList>
    </citation>
    <scope>NUCLEOTIDE SEQUENCE [LARGE SCALE GENOMIC DNA]</scope>
</reference>
<name>A0A0H4INW4_9CAUD</name>
<dbReference type="InterPro" id="IPR037082">
    <property type="entry name" value="Phage_T4_Gp59_C_sf"/>
</dbReference>
<accession>A0A0H4INW4</accession>